<evidence type="ECO:0000256" key="6">
    <source>
        <dbReference type="ARBA" id="ARBA00037999"/>
    </source>
</evidence>
<dbReference type="GO" id="GO:0000271">
    <property type="term" value="P:polysaccharide biosynthetic process"/>
    <property type="evidence" value="ECO:0007669"/>
    <property type="project" value="TreeGrafter"/>
</dbReference>
<evidence type="ECO:0000256" key="9">
    <source>
        <dbReference type="ARBA" id="ARBA00074221"/>
    </source>
</evidence>
<evidence type="ECO:0000256" key="3">
    <source>
        <dbReference type="ARBA" id="ARBA00022576"/>
    </source>
</evidence>
<dbReference type="EC" id="2.6.1.102" evidence="8"/>
<dbReference type="CDD" id="cd00616">
    <property type="entry name" value="AHBA_syn"/>
    <property type="match status" value="1"/>
</dbReference>
<dbReference type="PANTHER" id="PTHR30244">
    <property type="entry name" value="TRANSAMINASE"/>
    <property type="match status" value="1"/>
</dbReference>
<dbReference type="InterPro" id="IPR000653">
    <property type="entry name" value="DegT/StrS_aminotransferase"/>
</dbReference>
<keyword evidence="3 13" id="KW-0032">Aminotransferase</keyword>
<dbReference type="KEGG" id="psym:J1N51_13995"/>
<reference evidence="13" key="1">
    <citation type="submission" date="2021-03" db="EMBL/GenBank/DDBJ databases">
        <title>Description of Psychrosphaera ytuae sp. nov. isolated from deep sea sediment of South China Sea.</title>
        <authorList>
            <person name="Zhang J."/>
            <person name="Xu X.-D."/>
        </authorList>
    </citation>
    <scope>NUCLEOTIDE SEQUENCE</scope>
    <source>
        <strain evidence="13">MTZ26</strain>
    </source>
</reference>
<dbReference type="Proteomes" id="UP000682739">
    <property type="component" value="Chromosome"/>
</dbReference>
<organism evidence="13 14">
    <name type="scientific">Psychrosphaera ytuae</name>
    <dbReference type="NCBI Taxonomy" id="2820710"/>
    <lineage>
        <taxon>Bacteria</taxon>
        <taxon>Pseudomonadati</taxon>
        <taxon>Pseudomonadota</taxon>
        <taxon>Gammaproteobacteria</taxon>
        <taxon>Alteromonadales</taxon>
        <taxon>Pseudoalteromonadaceae</taxon>
        <taxon>Psychrosphaera</taxon>
    </lineage>
</organism>
<evidence type="ECO:0000256" key="7">
    <source>
        <dbReference type="ARBA" id="ARBA00051587"/>
    </source>
</evidence>
<dbReference type="RefSeq" id="WP_208831857.1">
    <property type="nucleotide sequence ID" value="NZ_CP072110.1"/>
</dbReference>
<dbReference type="GO" id="GO:0102933">
    <property type="term" value="F:GDP-4-dehydro-6-deoxy-D-mannose-4-aminotransferase activity"/>
    <property type="evidence" value="ECO:0007669"/>
    <property type="project" value="UniProtKB-EC"/>
</dbReference>
<evidence type="ECO:0000256" key="11">
    <source>
        <dbReference type="PIRSR" id="PIRSR000390-2"/>
    </source>
</evidence>
<dbReference type="AlphaFoldDB" id="A0A975DAY3"/>
<dbReference type="FunFam" id="3.40.640.10:FF:000090">
    <property type="entry name" value="Pyridoxal phosphate-dependent aminotransferase"/>
    <property type="match status" value="1"/>
</dbReference>
<dbReference type="Gene3D" id="3.40.640.10">
    <property type="entry name" value="Type I PLP-dependent aspartate aminotransferase-like (Major domain)"/>
    <property type="match status" value="1"/>
</dbReference>
<name>A0A975DAY3_9GAMM</name>
<evidence type="ECO:0000256" key="8">
    <source>
        <dbReference type="ARBA" id="ARBA00066317"/>
    </source>
</evidence>
<dbReference type="InterPro" id="IPR026385">
    <property type="entry name" value="LegC-like"/>
</dbReference>
<evidence type="ECO:0000313" key="13">
    <source>
        <dbReference type="EMBL" id="QTH63802.1"/>
    </source>
</evidence>
<dbReference type="GO" id="GO:0030170">
    <property type="term" value="F:pyridoxal phosphate binding"/>
    <property type="evidence" value="ECO:0007669"/>
    <property type="project" value="TreeGrafter"/>
</dbReference>
<feature type="modified residue" description="N6-(pyridoxal phosphate)lysine" evidence="11">
    <location>
        <position position="213"/>
    </location>
</feature>
<comment type="pathway">
    <text evidence="2">Bacterial outer membrane biogenesis; LPS O-antigen biosynthesis.</text>
</comment>
<evidence type="ECO:0000313" key="14">
    <source>
        <dbReference type="Proteomes" id="UP000682739"/>
    </source>
</evidence>
<dbReference type="SUPFAM" id="SSF53383">
    <property type="entry name" value="PLP-dependent transferases"/>
    <property type="match status" value="1"/>
</dbReference>
<proteinExistence type="inferred from homology"/>
<evidence type="ECO:0000256" key="4">
    <source>
        <dbReference type="ARBA" id="ARBA00022679"/>
    </source>
</evidence>
<keyword evidence="14" id="KW-1185">Reference proteome</keyword>
<accession>A0A975DAY3</accession>
<evidence type="ECO:0000256" key="2">
    <source>
        <dbReference type="ARBA" id="ARBA00005125"/>
    </source>
</evidence>
<dbReference type="PANTHER" id="PTHR30244:SF30">
    <property type="entry name" value="BLR5990 PROTEIN"/>
    <property type="match status" value="1"/>
</dbReference>
<feature type="active site" description="Proton acceptor" evidence="10">
    <location>
        <position position="213"/>
    </location>
</feature>
<sequence>MFKQFESFVRSMTGEGFVPLHTPQFNGNEKAYVVDTIDSTFVSSVGAYVTDFELAMAKYTGVKHAIAVTNGTAALHLSLIGVGVQSGDEVITQALTFVATSNAIHYCQASPVYLDVDADTMGLSPTAVKDWLLQNAVIENGSCINRHTRAKISACVVMHTFGHPARLDELKMVCDEYGIILVEDAAESLGSLYKGKHTGQVGKVAALSFNGNKIITTGGGGMILTNDSELAQQLKHLSTTAKVAHPWQYEHDQIGYNYRMPNLNAALGLAQLEGIESELAAKQELTLRYKGFFEQLANSDDSSSADRVQFIEQPDFACSNYWLQTIKFESREQQQAFLAQSNEAGIMTRPIWQLNNTLPMYRHCQTDELINSIDLANTIVNIPSSIRL</sequence>
<evidence type="ECO:0000256" key="1">
    <source>
        <dbReference type="ARBA" id="ARBA00001933"/>
    </source>
</evidence>
<dbReference type="PIRSF" id="PIRSF000390">
    <property type="entry name" value="PLP_StrS"/>
    <property type="match status" value="1"/>
</dbReference>
<keyword evidence="4" id="KW-0808">Transferase</keyword>
<dbReference type="Gene3D" id="3.90.1150.10">
    <property type="entry name" value="Aspartate Aminotransferase, domain 1"/>
    <property type="match status" value="1"/>
</dbReference>
<dbReference type="NCBIfam" id="TIGR04181">
    <property type="entry name" value="NHT_00031"/>
    <property type="match status" value="1"/>
</dbReference>
<evidence type="ECO:0000256" key="12">
    <source>
        <dbReference type="RuleBase" id="RU004508"/>
    </source>
</evidence>
<dbReference type="InterPro" id="IPR015424">
    <property type="entry name" value="PyrdxlP-dep_Trfase"/>
</dbReference>
<dbReference type="Pfam" id="PF01041">
    <property type="entry name" value="DegT_DnrJ_EryC1"/>
    <property type="match status" value="1"/>
</dbReference>
<dbReference type="InterPro" id="IPR015422">
    <property type="entry name" value="PyrdxlP-dep_Trfase_small"/>
</dbReference>
<protein>
    <recommendedName>
        <fullName evidence="9">GDP-perosamine synthase</fullName>
        <ecNumber evidence="8">2.6.1.102</ecNumber>
    </recommendedName>
</protein>
<comment type="catalytic activity">
    <reaction evidence="7">
        <text>GDP-alpha-D-perosamine + 2-oxoglutarate = GDP-4-dehydro-alpha-D-rhamnose + L-glutamate</text>
        <dbReference type="Rhea" id="RHEA:36779"/>
        <dbReference type="ChEBI" id="CHEBI:16810"/>
        <dbReference type="ChEBI" id="CHEBI:29985"/>
        <dbReference type="ChEBI" id="CHEBI:57964"/>
        <dbReference type="ChEBI" id="CHEBI:73996"/>
        <dbReference type="EC" id="2.6.1.102"/>
    </reaction>
</comment>
<evidence type="ECO:0000256" key="5">
    <source>
        <dbReference type="ARBA" id="ARBA00022898"/>
    </source>
</evidence>
<comment type="cofactor">
    <cofactor evidence="1">
        <name>pyridoxal 5'-phosphate</name>
        <dbReference type="ChEBI" id="CHEBI:597326"/>
    </cofactor>
</comment>
<dbReference type="InterPro" id="IPR015421">
    <property type="entry name" value="PyrdxlP-dep_Trfase_major"/>
</dbReference>
<gene>
    <name evidence="13" type="ORF">J1N51_13995</name>
</gene>
<dbReference type="EMBL" id="CP072110">
    <property type="protein sequence ID" value="QTH63802.1"/>
    <property type="molecule type" value="Genomic_DNA"/>
</dbReference>
<keyword evidence="5 11" id="KW-0663">Pyridoxal phosphate</keyword>
<comment type="similarity">
    <text evidence="6 12">Belongs to the DegT/DnrJ/EryC1 family.</text>
</comment>
<evidence type="ECO:0000256" key="10">
    <source>
        <dbReference type="PIRSR" id="PIRSR000390-1"/>
    </source>
</evidence>